<dbReference type="Proteomes" id="UP000317835">
    <property type="component" value="Chromosome"/>
</dbReference>
<dbReference type="InterPro" id="IPR017441">
    <property type="entry name" value="Protein_kinase_ATP_BS"/>
</dbReference>
<evidence type="ECO:0000256" key="7">
    <source>
        <dbReference type="PROSITE-ProRule" id="PRU10141"/>
    </source>
</evidence>
<reference evidence="11 12" key="1">
    <citation type="submission" date="2019-02" db="EMBL/GenBank/DDBJ databases">
        <title>Deep-cultivation of Planctomycetes and their phenomic and genomic characterization uncovers novel biology.</title>
        <authorList>
            <person name="Wiegand S."/>
            <person name="Jogler M."/>
            <person name="Boedeker C."/>
            <person name="Pinto D."/>
            <person name="Vollmers J."/>
            <person name="Rivas-Marin E."/>
            <person name="Kohn T."/>
            <person name="Peeters S.H."/>
            <person name="Heuer A."/>
            <person name="Rast P."/>
            <person name="Oberbeckmann S."/>
            <person name="Bunk B."/>
            <person name="Jeske O."/>
            <person name="Meyerdierks A."/>
            <person name="Storesund J.E."/>
            <person name="Kallscheuer N."/>
            <person name="Luecker S."/>
            <person name="Lage O.M."/>
            <person name="Pohl T."/>
            <person name="Merkel B.J."/>
            <person name="Hornburger P."/>
            <person name="Mueller R.-W."/>
            <person name="Bruemmer F."/>
            <person name="Labrenz M."/>
            <person name="Spormann A.M."/>
            <person name="Op den Camp H."/>
            <person name="Overmann J."/>
            <person name="Amann R."/>
            <person name="Jetten M.S.M."/>
            <person name="Mascher T."/>
            <person name="Medema M.H."/>
            <person name="Devos D.P."/>
            <person name="Kaster A.-K."/>
            <person name="Ovreas L."/>
            <person name="Rohde M."/>
            <person name="Galperin M.Y."/>
            <person name="Jogler C."/>
        </authorList>
    </citation>
    <scope>NUCLEOTIDE SEQUENCE [LARGE SCALE GENOMIC DNA]</scope>
    <source>
        <strain evidence="11 12">ElP</strain>
    </source>
</reference>
<dbReference type="AlphaFoldDB" id="A0A518GVV6"/>
<accession>A0A518GVV6</accession>
<keyword evidence="12" id="KW-1185">Reference proteome</keyword>
<feature type="domain" description="Protein kinase" evidence="10">
    <location>
        <begin position="19"/>
        <end position="281"/>
    </location>
</feature>
<sequence>MDEIIPTQTTQTVTRLGSYRLVEPLGSGGMSSVFRAVHIDSGYEVALKVLPRYLAKNPTLLQRFLREAQSAEALEHQNIVSIYDRGSESGRHYLVLEYVEGSDLHDRVRRFGPMEVPEAMRVVREAALGLRYAWSKGVVHRDIKPANILMARDGAVKLIDLGLALQSEAEDERVTRHGTTVGTVDYMAPEQARDSRGANERSDMYSLGCTSYYLLTGFPPFPGGHIADKLRRHATQPVPDVRQLRPDVPRAVAKLIQRLMAKKPGDRFASYDALLEELDRLEVEDSDEGTGSFEFALIADEDESADFDLGEGARLIEAPSTRDVPPVADPPFGADIQAPSTASYPPTRLPRPEPTSRPEPEPEVRLSELADLLSDEEEPAPRHRSGPSGPAGPPPEPLRRGRGAARPRVAADDAFDPFSDLDEDHPPAGSAAIGSRRSYGQEASVQAWVIGGAVVGLVVALLGFAIISLIRMDWAGGPVADDGPEVRSGTLVEPSLGIDRTGGTGDVGRPSMTHGPPLVG</sequence>
<evidence type="ECO:0000256" key="8">
    <source>
        <dbReference type="SAM" id="MobiDB-lite"/>
    </source>
</evidence>
<dbReference type="FunFam" id="1.10.510.10:FF:000021">
    <property type="entry name" value="Serine/threonine protein kinase"/>
    <property type="match status" value="1"/>
</dbReference>
<keyword evidence="9" id="KW-0472">Membrane</keyword>
<keyword evidence="6 7" id="KW-0067">ATP-binding</keyword>
<dbReference type="InterPro" id="IPR008271">
    <property type="entry name" value="Ser/Thr_kinase_AS"/>
</dbReference>
<gene>
    <name evidence="11" type="primary">pknH_1</name>
    <name evidence="11" type="ORF">ElP_05380</name>
</gene>
<dbReference type="KEGG" id="tpla:ElP_05380"/>
<feature type="compositionally biased region" description="Acidic residues" evidence="8">
    <location>
        <begin position="413"/>
        <end position="423"/>
    </location>
</feature>
<dbReference type="PANTHER" id="PTHR43289:SF6">
    <property type="entry name" value="SERINE_THREONINE-PROTEIN KINASE NEKL-3"/>
    <property type="match status" value="1"/>
</dbReference>
<keyword evidence="4 7" id="KW-0547">Nucleotide-binding</keyword>
<evidence type="ECO:0000256" key="3">
    <source>
        <dbReference type="ARBA" id="ARBA00022679"/>
    </source>
</evidence>
<evidence type="ECO:0000313" key="11">
    <source>
        <dbReference type="EMBL" id="QDV32699.1"/>
    </source>
</evidence>
<dbReference type="SMART" id="SM00220">
    <property type="entry name" value="S_TKc"/>
    <property type="match status" value="1"/>
</dbReference>
<evidence type="ECO:0000313" key="12">
    <source>
        <dbReference type="Proteomes" id="UP000317835"/>
    </source>
</evidence>
<evidence type="ECO:0000256" key="4">
    <source>
        <dbReference type="ARBA" id="ARBA00022741"/>
    </source>
</evidence>
<evidence type="ECO:0000256" key="5">
    <source>
        <dbReference type="ARBA" id="ARBA00022777"/>
    </source>
</evidence>
<proteinExistence type="predicted"/>
<evidence type="ECO:0000259" key="10">
    <source>
        <dbReference type="PROSITE" id="PS50011"/>
    </source>
</evidence>
<dbReference type="GO" id="GO:0005524">
    <property type="term" value="F:ATP binding"/>
    <property type="evidence" value="ECO:0007669"/>
    <property type="project" value="UniProtKB-UniRule"/>
</dbReference>
<keyword evidence="3 11" id="KW-0808">Transferase</keyword>
<evidence type="ECO:0000256" key="1">
    <source>
        <dbReference type="ARBA" id="ARBA00012513"/>
    </source>
</evidence>
<dbReference type="Pfam" id="PF00069">
    <property type="entry name" value="Pkinase"/>
    <property type="match status" value="1"/>
</dbReference>
<dbReference type="PROSITE" id="PS00108">
    <property type="entry name" value="PROTEIN_KINASE_ST"/>
    <property type="match status" value="1"/>
</dbReference>
<dbReference type="Gene3D" id="1.10.510.10">
    <property type="entry name" value="Transferase(Phosphotransferase) domain 1"/>
    <property type="match status" value="1"/>
</dbReference>
<evidence type="ECO:0000256" key="2">
    <source>
        <dbReference type="ARBA" id="ARBA00022527"/>
    </source>
</evidence>
<feature type="region of interest" description="Disordered" evidence="8">
    <location>
        <begin position="494"/>
        <end position="520"/>
    </location>
</feature>
<dbReference type="InterPro" id="IPR000719">
    <property type="entry name" value="Prot_kinase_dom"/>
</dbReference>
<dbReference type="OrthoDB" id="207139at2"/>
<dbReference type="PROSITE" id="PS50011">
    <property type="entry name" value="PROTEIN_KINASE_DOM"/>
    <property type="match status" value="1"/>
</dbReference>
<feature type="binding site" evidence="7">
    <location>
        <position position="48"/>
    </location>
    <ligand>
        <name>ATP</name>
        <dbReference type="ChEBI" id="CHEBI:30616"/>
    </ligand>
</feature>
<dbReference type="RefSeq" id="WP_145266979.1">
    <property type="nucleotide sequence ID" value="NZ_CP036426.1"/>
</dbReference>
<dbReference type="EMBL" id="CP036426">
    <property type="protein sequence ID" value="QDV32699.1"/>
    <property type="molecule type" value="Genomic_DNA"/>
</dbReference>
<keyword evidence="5 11" id="KW-0418">Kinase</keyword>
<organism evidence="11 12">
    <name type="scientific">Tautonia plasticadhaerens</name>
    <dbReference type="NCBI Taxonomy" id="2527974"/>
    <lineage>
        <taxon>Bacteria</taxon>
        <taxon>Pseudomonadati</taxon>
        <taxon>Planctomycetota</taxon>
        <taxon>Planctomycetia</taxon>
        <taxon>Isosphaerales</taxon>
        <taxon>Isosphaeraceae</taxon>
        <taxon>Tautonia</taxon>
    </lineage>
</organism>
<name>A0A518GVV6_9BACT</name>
<dbReference type="CDD" id="cd14014">
    <property type="entry name" value="STKc_PknB_like"/>
    <property type="match status" value="1"/>
</dbReference>
<dbReference type="InterPro" id="IPR011009">
    <property type="entry name" value="Kinase-like_dom_sf"/>
</dbReference>
<dbReference type="Gene3D" id="3.30.200.20">
    <property type="entry name" value="Phosphorylase Kinase, domain 1"/>
    <property type="match status" value="1"/>
</dbReference>
<keyword evidence="9" id="KW-0812">Transmembrane</keyword>
<feature type="transmembrane region" description="Helical" evidence="9">
    <location>
        <begin position="447"/>
        <end position="470"/>
    </location>
</feature>
<evidence type="ECO:0000256" key="9">
    <source>
        <dbReference type="SAM" id="Phobius"/>
    </source>
</evidence>
<feature type="compositionally biased region" description="Basic and acidic residues" evidence="8">
    <location>
        <begin position="350"/>
        <end position="368"/>
    </location>
</feature>
<dbReference type="PANTHER" id="PTHR43289">
    <property type="entry name" value="MITOGEN-ACTIVATED PROTEIN KINASE KINASE KINASE 20-RELATED"/>
    <property type="match status" value="1"/>
</dbReference>
<feature type="region of interest" description="Disordered" evidence="8">
    <location>
        <begin position="316"/>
        <end position="435"/>
    </location>
</feature>
<evidence type="ECO:0000256" key="6">
    <source>
        <dbReference type="ARBA" id="ARBA00022840"/>
    </source>
</evidence>
<dbReference type="PROSITE" id="PS00107">
    <property type="entry name" value="PROTEIN_KINASE_ATP"/>
    <property type="match status" value="1"/>
</dbReference>
<keyword evidence="9" id="KW-1133">Transmembrane helix</keyword>
<dbReference type="GO" id="GO:0004674">
    <property type="term" value="F:protein serine/threonine kinase activity"/>
    <property type="evidence" value="ECO:0007669"/>
    <property type="project" value="UniProtKB-KW"/>
</dbReference>
<keyword evidence="2" id="KW-0723">Serine/threonine-protein kinase</keyword>
<dbReference type="SUPFAM" id="SSF56112">
    <property type="entry name" value="Protein kinase-like (PK-like)"/>
    <property type="match status" value="1"/>
</dbReference>
<protein>
    <recommendedName>
        <fullName evidence="1">non-specific serine/threonine protein kinase</fullName>
        <ecNumber evidence="1">2.7.11.1</ecNumber>
    </recommendedName>
</protein>
<dbReference type="EC" id="2.7.11.1" evidence="1"/>